<name>T2MBG1_HYDVU</name>
<feature type="region of interest" description="Disordered" evidence="4">
    <location>
        <begin position="760"/>
        <end position="785"/>
    </location>
</feature>
<gene>
    <name evidence="6" type="primary">LARP4</name>
</gene>
<protein>
    <submittedName>
        <fullName evidence="6">La-related protein 4</fullName>
    </submittedName>
</protein>
<feature type="compositionally biased region" description="Low complexity" evidence="4">
    <location>
        <begin position="632"/>
        <end position="659"/>
    </location>
</feature>
<feature type="compositionally biased region" description="Polar residues" evidence="4">
    <location>
        <begin position="489"/>
        <end position="499"/>
    </location>
</feature>
<dbReference type="Gene3D" id="1.10.10.10">
    <property type="entry name" value="Winged helix-like DNA-binding domain superfamily/Winged helix DNA-binding domain"/>
    <property type="match status" value="1"/>
</dbReference>
<dbReference type="SMART" id="SM00715">
    <property type="entry name" value="LA"/>
    <property type="match status" value="1"/>
</dbReference>
<dbReference type="AlphaFoldDB" id="T2MBG1"/>
<dbReference type="PROSITE" id="PS50961">
    <property type="entry name" value="HTH_LA"/>
    <property type="match status" value="1"/>
</dbReference>
<dbReference type="Pfam" id="PF05383">
    <property type="entry name" value="La"/>
    <property type="match status" value="1"/>
</dbReference>
<dbReference type="GO" id="GO:0045727">
    <property type="term" value="P:positive regulation of translation"/>
    <property type="evidence" value="ECO:0007669"/>
    <property type="project" value="TreeGrafter"/>
</dbReference>
<proteinExistence type="evidence at transcript level"/>
<dbReference type="OrthoDB" id="5969393at2759"/>
<dbReference type="GO" id="GO:0005829">
    <property type="term" value="C:cytosol"/>
    <property type="evidence" value="ECO:0007669"/>
    <property type="project" value="TreeGrafter"/>
</dbReference>
<dbReference type="GO" id="GO:0010494">
    <property type="term" value="C:cytoplasmic stress granule"/>
    <property type="evidence" value="ECO:0007669"/>
    <property type="project" value="TreeGrafter"/>
</dbReference>
<dbReference type="InterPro" id="IPR058699">
    <property type="entry name" value="RRM_LARP4/4B"/>
</dbReference>
<feature type="compositionally biased region" description="Basic and acidic residues" evidence="4">
    <location>
        <begin position="543"/>
        <end position="559"/>
    </location>
</feature>
<accession>T2MBG1</accession>
<keyword evidence="2 3" id="KW-0694">RNA-binding</keyword>
<feature type="region of interest" description="Disordered" evidence="4">
    <location>
        <begin position="522"/>
        <end position="559"/>
    </location>
</feature>
<dbReference type="InterPro" id="IPR036388">
    <property type="entry name" value="WH-like_DNA-bd_sf"/>
</dbReference>
<reference evidence="6" key="1">
    <citation type="journal article" date="2013" name="Genome Biol. Evol.">
        <title>Punctuated emergences of genetic and phenotypic innovations in eumetazoan, bilaterian, euteleostome, and hominidae ancestors.</title>
        <authorList>
            <person name="Wenger Y."/>
            <person name="Galliot B."/>
        </authorList>
    </citation>
    <scope>NUCLEOTIDE SEQUENCE</scope>
    <source>
        <tissue evidence="6">Whole animals</tissue>
    </source>
</reference>
<dbReference type="GO" id="GO:0003730">
    <property type="term" value="F:mRNA 3'-UTR binding"/>
    <property type="evidence" value="ECO:0007669"/>
    <property type="project" value="TreeGrafter"/>
</dbReference>
<dbReference type="SUPFAM" id="SSF46785">
    <property type="entry name" value="Winged helix' DNA-binding domain"/>
    <property type="match status" value="1"/>
</dbReference>
<dbReference type="InterPro" id="IPR036390">
    <property type="entry name" value="WH_DNA-bd_sf"/>
</dbReference>
<feature type="region of interest" description="Disordered" evidence="4">
    <location>
        <begin position="486"/>
        <end position="506"/>
    </location>
</feature>
<evidence type="ECO:0000256" key="4">
    <source>
        <dbReference type="SAM" id="MobiDB-lite"/>
    </source>
</evidence>
<feature type="compositionally biased region" description="Polar residues" evidence="4">
    <location>
        <begin position="775"/>
        <end position="785"/>
    </location>
</feature>
<dbReference type="Pfam" id="PF26088">
    <property type="entry name" value="RRM_LARP4"/>
    <property type="match status" value="1"/>
</dbReference>
<dbReference type="PANTHER" id="PTHR22792">
    <property type="entry name" value="LUPUS LA PROTEIN-RELATED"/>
    <property type="match status" value="1"/>
</dbReference>
<dbReference type="CDD" id="cd12430">
    <property type="entry name" value="RRM_LARP4_5_like"/>
    <property type="match status" value="1"/>
</dbReference>
<evidence type="ECO:0000256" key="3">
    <source>
        <dbReference type="PROSITE-ProRule" id="PRU00332"/>
    </source>
</evidence>
<feature type="non-terminal residue" evidence="6">
    <location>
        <position position="1"/>
    </location>
</feature>
<organism evidence="6">
    <name type="scientific">Hydra vulgaris</name>
    <name type="common">Hydra</name>
    <name type="synonym">Hydra attenuata</name>
    <dbReference type="NCBI Taxonomy" id="6087"/>
    <lineage>
        <taxon>Eukaryota</taxon>
        <taxon>Metazoa</taxon>
        <taxon>Cnidaria</taxon>
        <taxon>Hydrozoa</taxon>
        <taxon>Hydroidolina</taxon>
        <taxon>Anthoathecata</taxon>
        <taxon>Aplanulata</taxon>
        <taxon>Hydridae</taxon>
        <taxon>Hydra</taxon>
    </lineage>
</organism>
<feature type="region of interest" description="Disordered" evidence="4">
    <location>
        <begin position="631"/>
        <end position="659"/>
    </location>
</feature>
<evidence type="ECO:0000256" key="1">
    <source>
        <dbReference type="ARBA" id="ARBA00022553"/>
    </source>
</evidence>
<dbReference type="InterPro" id="IPR006630">
    <property type="entry name" value="La_HTH"/>
</dbReference>
<evidence type="ECO:0000313" key="6">
    <source>
        <dbReference type="EMBL" id="CDG69235.1"/>
    </source>
</evidence>
<keyword evidence="1" id="KW-0597">Phosphoprotein</keyword>
<evidence type="ECO:0000259" key="5">
    <source>
        <dbReference type="PROSITE" id="PS50961"/>
    </source>
</evidence>
<sequence>KFSTMHPRIRLFHVKIWLTALKSKGSELDDDNDDIGYFYCSTHPDNLIAEKICSHKYLEESNSTKHIESEFEDYKYAFDGDTSTDGSVSPDLIPNEGLNVNAPAFTSVKAMPPVIITKSVDMGNERWKPNAAVFEENLSNQISLTEVLQPFIGSDGLYYIPTEFVNNFVQPVIIDQLPPESINPDGFITVSGSELANHTVPNSDKLVNELSIGELKSLIQLQFEYYFSRENLANDAYLVSQMDSDSYVYISTVAKFNQIRKLTSDMKLIIEALKESPYVQLDETEQKVRANMKRCIVILREIPESTPIQEVKALFDHPNCPKWSSFEFAHNDSWYVTFECEEDAKRAYRHLREEVQCFKGRPLMARIKAKFRFLSSRTSILPKNSSSPSTSSRENSNLPFTITTQPINTTSLVLPSSAVFHGAQEFQYYATPLNGTSFLPAQWVGQTNQIINPHEIRPSKANFTKHNGYQHKNLNVQRGYFSAGKPRQSIRNSLPNNGKVSEGNGISDFDERQMVNKRPVLANGFSPNFKKDDTRFTRNTNTLKKDPRGNLEESPRFQRLRERRIKEDISTEKSNVSKSMNSDNGNLALDLALEHFPALPSPNSPNESMGETSLLKDLSSNNLHFIHDKLSLDSSPTTTSDLSFSEASMEQSSSDSDSLITTVSSHIVTKISYAQMAQKPQNKGHYDGEDKDFCSTLEGSVVSKVDSKSFNTQKTRNSNKTTNIVPSNIESKKKLEKNIDKNEHMTINSKDTYASKFVQSPSTLPVGQRPKKGHSMSSEALSNSQNISNIRPLMSQVIKFSDSKTNELSHQKTLNNTIETLKVIPGENYINETVSSVCKVISSEYEQSNAV</sequence>
<dbReference type="InterPro" id="IPR045180">
    <property type="entry name" value="La_dom_prot"/>
</dbReference>
<dbReference type="EMBL" id="HAAD01003003">
    <property type="protein sequence ID" value="CDG69235.1"/>
    <property type="molecule type" value="mRNA"/>
</dbReference>
<feature type="domain" description="HTH La-type RNA-binding" evidence="5">
    <location>
        <begin position="209"/>
        <end position="298"/>
    </location>
</feature>
<evidence type="ECO:0000256" key="2">
    <source>
        <dbReference type="ARBA" id="ARBA00022884"/>
    </source>
</evidence>
<dbReference type="PANTHER" id="PTHR22792:SF131">
    <property type="entry name" value="LA-RELATED PROTEIN LARP4B"/>
    <property type="match status" value="1"/>
</dbReference>